<evidence type="ECO:0000259" key="2">
    <source>
        <dbReference type="Pfam" id="PF00534"/>
    </source>
</evidence>
<organism evidence="3 4">
    <name type="scientific">Candidatus Kaiserbacteria bacterium CG10_big_fil_rev_8_21_14_0_10_49_17</name>
    <dbReference type="NCBI Taxonomy" id="1974609"/>
    <lineage>
        <taxon>Bacteria</taxon>
        <taxon>Candidatus Kaiseribacteriota</taxon>
    </lineage>
</organism>
<dbReference type="SUPFAM" id="SSF53756">
    <property type="entry name" value="UDP-Glycosyltransferase/glycogen phosphorylase"/>
    <property type="match status" value="1"/>
</dbReference>
<evidence type="ECO:0000313" key="4">
    <source>
        <dbReference type="Proteomes" id="UP000228809"/>
    </source>
</evidence>
<comment type="caution">
    <text evidence="3">The sequence shown here is derived from an EMBL/GenBank/DDBJ whole genome shotgun (WGS) entry which is preliminary data.</text>
</comment>
<protein>
    <recommendedName>
        <fullName evidence="2">Glycosyl transferase family 1 domain-containing protein</fullName>
    </recommendedName>
</protein>
<gene>
    <name evidence="3" type="ORF">COU17_03350</name>
</gene>
<dbReference type="CDD" id="cd03801">
    <property type="entry name" value="GT4_PimA-like"/>
    <property type="match status" value="1"/>
</dbReference>
<dbReference type="AlphaFoldDB" id="A0A2M6WDV3"/>
<dbReference type="InterPro" id="IPR001296">
    <property type="entry name" value="Glyco_trans_1"/>
</dbReference>
<dbReference type="EMBL" id="PFBJ01000018">
    <property type="protein sequence ID" value="PIT90962.1"/>
    <property type="molecule type" value="Genomic_DNA"/>
</dbReference>
<sequence>MRLLVFTQALDRNDPVLGFFHRWVVEFAKNFSEVHVVALSVGEYDIPENVTVHSLGKESGAFRAKYIFNFYRFLFMLRGRYDAVFVHMNPEYVLLGGFLWRARRKKVALWYNHKKGSFFARIAVAITDCIFYTSDQAYMSTVLKARMMPAGIDTTLFSPGDEKREKNSVLIVGRISPVKRVSDIVRAALKMNERGFLRQLHIVGSIPKRDRSYGDTIKRLAEPLVESGQALFHGGVEIEALPALYRNAELYINATPAGSFDKTVLEAMACGTLVLTSNSSFFSMLPESMQCAEGDIDAMAHKAELLLSLPETEKEALRSNLREQVVHKHSLEQLITEIQYALYE</sequence>
<proteinExistence type="predicted"/>
<evidence type="ECO:0000313" key="3">
    <source>
        <dbReference type="EMBL" id="PIT90962.1"/>
    </source>
</evidence>
<reference evidence="4" key="1">
    <citation type="submission" date="2017-09" db="EMBL/GenBank/DDBJ databases">
        <title>Depth-based differentiation of microbial function through sediment-hosted aquifers and enrichment of novel symbionts in the deep terrestrial subsurface.</title>
        <authorList>
            <person name="Probst A.J."/>
            <person name="Ladd B."/>
            <person name="Jarett J.K."/>
            <person name="Geller-Mcgrath D.E."/>
            <person name="Sieber C.M.K."/>
            <person name="Emerson J.B."/>
            <person name="Anantharaman K."/>
            <person name="Thomas B.C."/>
            <person name="Malmstrom R."/>
            <person name="Stieglmeier M."/>
            <person name="Klingl A."/>
            <person name="Woyke T."/>
            <person name="Ryan C.M."/>
            <person name="Banfield J.F."/>
        </authorList>
    </citation>
    <scope>NUCLEOTIDE SEQUENCE [LARGE SCALE GENOMIC DNA]</scope>
</reference>
<accession>A0A2M6WDV3</accession>
<dbReference type="PANTHER" id="PTHR46401:SF2">
    <property type="entry name" value="GLYCOSYLTRANSFERASE WBBK-RELATED"/>
    <property type="match status" value="1"/>
</dbReference>
<dbReference type="PANTHER" id="PTHR46401">
    <property type="entry name" value="GLYCOSYLTRANSFERASE WBBK-RELATED"/>
    <property type="match status" value="1"/>
</dbReference>
<name>A0A2M6WDV3_9BACT</name>
<dbReference type="GO" id="GO:0009103">
    <property type="term" value="P:lipopolysaccharide biosynthetic process"/>
    <property type="evidence" value="ECO:0007669"/>
    <property type="project" value="TreeGrafter"/>
</dbReference>
<evidence type="ECO:0000256" key="1">
    <source>
        <dbReference type="ARBA" id="ARBA00022679"/>
    </source>
</evidence>
<dbReference type="Pfam" id="PF00534">
    <property type="entry name" value="Glycos_transf_1"/>
    <property type="match status" value="1"/>
</dbReference>
<dbReference type="GO" id="GO:0016757">
    <property type="term" value="F:glycosyltransferase activity"/>
    <property type="evidence" value="ECO:0007669"/>
    <property type="project" value="InterPro"/>
</dbReference>
<feature type="domain" description="Glycosyl transferase family 1" evidence="2">
    <location>
        <begin position="161"/>
        <end position="314"/>
    </location>
</feature>
<dbReference type="Proteomes" id="UP000228809">
    <property type="component" value="Unassembled WGS sequence"/>
</dbReference>
<dbReference type="Gene3D" id="3.40.50.2000">
    <property type="entry name" value="Glycogen Phosphorylase B"/>
    <property type="match status" value="1"/>
</dbReference>
<keyword evidence="1" id="KW-0808">Transferase</keyword>